<keyword evidence="3" id="KW-1185">Reference proteome</keyword>
<evidence type="ECO:0000313" key="2">
    <source>
        <dbReference type="EMBL" id="SFI91237.1"/>
    </source>
</evidence>
<name>A0A1I3M2U5_9BACL</name>
<evidence type="ECO:0000256" key="1">
    <source>
        <dbReference type="SAM" id="Phobius"/>
    </source>
</evidence>
<keyword evidence="1" id="KW-1133">Transmembrane helix</keyword>
<dbReference type="Proteomes" id="UP000198915">
    <property type="component" value="Unassembled WGS sequence"/>
</dbReference>
<feature type="transmembrane region" description="Helical" evidence="1">
    <location>
        <begin position="44"/>
        <end position="63"/>
    </location>
</feature>
<dbReference type="EMBL" id="FORT01000001">
    <property type="protein sequence ID" value="SFI91237.1"/>
    <property type="molecule type" value="Genomic_DNA"/>
</dbReference>
<keyword evidence="1" id="KW-0812">Transmembrane</keyword>
<protein>
    <submittedName>
        <fullName evidence="2">Uncharacterized protein</fullName>
    </submittedName>
</protein>
<feature type="transmembrane region" description="Helical" evidence="1">
    <location>
        <begin position="6"/>
        <end position="24"/>
    </location>
</feature>
<sequence length="259" mass="28035">MSLVFGGLSFVSFIGFLLGVIGIFSPNIMNKAQKGRTFSRKHFIIQASLMFIVCLVMILAFSISKEISPTSANADSKPAATPQPVTQAKTVVHDKPAEAPSIQSAQPPVQELSSLGVKTQVVISSFMEPGIVTTEPIQAVSEWKKQNIGGKTSYISHPTGFSYIEVFENTNGEMSSISMITSELNSNTPVLGQMTLMGLATKIVIPDVTQADMNKIFALASESVKKPNEPLEYDFNGKKFEFSFNDSAKSLAFKIKPAN</sequence>
<organism evidence="2 3">
    <name type="scientific">Brevibacillus centrosporus</name>
    <dbReference type="NCBI Taxonomy" id="54910"/>
    <lineage>
        <taxon>Bacteria</taxon>
        <taxon>Bacillati</taxon>
        <taxon>Bacillota</taxon>
        <taxon>Bacilli</taxon>
        <taxon>Bacillales</taxon>
        <taxon>Paenibacillaceae</taxon>
        <taxon>Brevibacillus</taxon>
    </lineage>
</organism>
<gene>
    <name evidence="2" type="ORF">SAMN05518846_101501</name>
</gene>
<accession>A0A1I3M2U5</accession>
<evidence type="ECO:0000313" key="3">
    <source>
        <dbReference type="Proteomes" id="UP000198915"/>
    </source>
</evidence>
<reference evidence="3" key="1">
    <citation type="submission" date="2016-10" db="EMBL/GenBank/DDBJ databases">
        <authorList>
            <person name="Varghese N."/>
            <person name="Submissions S."/>
        </authorList>
    </citation>
    <scope>NUCLEOTIDE SEQUENCE [LARGE SCALE GENOMIC DNA]</scope>
    <source>
        <strain evidence="3">OK042</strain>
    </source>
</reference>
<keyword evidence="1" id="KW-0472">Membrane</keyword>
<dbReference type="RefSeq" id="WP_092266367.1">
    <property type="nucleotide sequence ID" value="NZ_FORT01000001.1"/>
</dbReference>
<proteinExistence type="predicted"/>
<dbReference type="AlphaFoldDB" id="A0A1I3M2U5"/>